<reference evidence="5 6" key="1">
    <citation type="submission" date="2024-02" db="EMBL/GenBank/DDBJ databases">
        <title>Chromosome-scale genome assembly of the rough periwinkle Littorina saxatilis.</title>
        <authorList>
            <person name="De Jode A."/>
            <person name="Faria R."/>
            <person name="Formenti G."/>
            <person name="Sims Y."/>
            <person name="Smith T.P."/>
            <person name="Tracey A."/>
            <person name="Wood J.M.D."/>
            <person name="Zagrodzka Z.B."/>
            <person name="Johannesson K."/>
            <person name="Butlin R.K."/>
            <person name="Leder E.H."/>
        </authorList>
    </citation>
    <scope>NUCLEOTIDE SEQUENCE [LARGE SCALE GENOMIC DNA]</scope>
    <source>
        <strain evidence="5">Snail1</strain>
        <tissue evidence="5">Muscle</tissue>
    </source>
</reference>
<dbReference type="InterPro" id="IPR045058">
    <property type="entry name" value="GIMA/IAN/Toc"/>
</dbReference>
<dbReference type="InterPro" id="IPR027417">
    <property type="entry name" value="P-loop_NTPase"/>
</dbReference>
<dbReference type="AlphaFoldDB" id="A0AAN9B6M6"/>
<sequence>MNLWRTPTFPDERHRTTFPSNEVRLAIVGKTGNGKSSAGNTILGKDFFKPARGMCSGTEKCDWHQAYRNGQKIQVTDSPGVCDTHRTKDEVQREIAKCVASCTPGPHAILMILRCDRRFTDEEYEAYQELKTLFGSSLTDFMILVFNGLDELEGGNTTLGDELKKQHPKLRQVLGEAKGRFVGFNNIADWEKRREQGDKLIDMVNQLVARNQGRCFTNDLVESFEEKFQEEMDMEGKDRDEIKEEIIKEKNPCFLAVLLNALTFGLVPKNACSVM</sequence>
<evidence type="ECO:0000256" key="1">
    <source>
        <dbReference type="ARBA" id="ARBA00008535"/>
    </source>
</evidence>
<evidence type="ECO:0000256" key="3">
    <source>
        <dbReference type="ARBA" id="ARBA00023134"/>
    </source>
</evidence>
<accession>A0AAN9B6M6</accession>
<evidence type="ECO:0000256" key="2">
    <source>
        <dbReference type="ARBA" id="ARBA00022741"/>
    </source>
</evidence>
<dbReference type="Proteomes" id="UP001374579">
    <property type="component" value="Unassembled WGS sequence"/>
</dbReference>
<keyword evidence="3" id="KW-0342">GTP-binding</keyword>
<protein>
    <recommendedName>
        <fullName evidence="4">AIG1-type G domain-containing protein</fullName>
    </recommendedName>
</protein>
<dbReference type="InterPro" id="IPR006703">
    <property type="entry name" value="G_AIG1"/>
</dbReference>
<keyword evidence="2" id="KW-0547">Nucleotide-binding</keyword>
<evidence type="ECO:0000313" key="6">
    <source>
        <dbReference type="Proteomes" id="UP001374579"/>
    </source>
</evidence>
<dbReference type="PANTHER" id="PTHR10903:SF184">
    <property type="entry name" value="GTP-BINDING PROTEIN A"/>
    <property type="match status" value="1"/>
</dbReference>
<proteinExistence type="inferred from homology"/>
<evidence type="ECO:0000313" key="5">
    <source>
        <dbReference type="EMBL" id="KAK7100271.1"/>
    </source>
</evidence>
<dbReference type="GO" id="GO:0005525">
    <property type="term" value="F:GTP binding"/>
    <property type="evidence" value="ECO:0007669"/>
    <property type="project" value="UniProtKB-KW"/>
</dbReference>
<dbReference type="Pfam" id="PF04548">
    <property type="entry name" value="AIG1"/>
    <property type="match status" value="1"/>
</dbReference>
<dbReference type="Gene3D" id="3.40.50.300">
    <property type="entry name" value="P-loop containing nucleotide triphosphate hydrolases"/>
    <property type="match status" value="1"/>
</dbReference>
<dbReference type="EMBL" id="JBAMIC010000011">
    <property type="protein sequence ID" value="KAK7100271.1"/>
    <property type="molecule type" value="Genomic_DNA"/>
</dbReference>
<feature type="domain" description="AIG1-type G" evidence="4">
    <location>
        <begin position="20"/>
        <end position="225"/>
    </location>
</feature>
<dbReference type="SUPFAM" id="SSF52540">
    <property type="entry name" value="P-loop containing nucleoside triphosphate hydrolases"/>
    <property type="match status" value="1"/>
</dbReference>
<organism evidence="5 6">
    <name type="scientific">Littorina saxatilis</name>
    <dbReference type="NCBI Taxonomy" id="31220"/>
    <lineage>
        <taxon>Eukaryota</taxon>
        <taxon>Metazoa</taxon>
        <taxon>Spiralia</taxon>
        <taxon>Lophotrochozoa</taxon>
        <taxon>Mollusca</taxon>
        <taxon>Gastropoda</taxon>
        <taxon>Caenogastropoda</taxon>
        <taxon>Littorinimorpha</taxon>
        <taxon>Littorinoidea</taxon>
        <taxon>Littorinidae</taxon>
        <taxon>Littorina</taxon>
    </lineage>
</organism>
<comment type="caution">
    <text evidence="5">The sequence shown here is derived from an EMBL/GenBank/DDBJ whole genome shotgun (WGS) entry which is preliminary data.</text>
</comment>
<evidence type="ECO:0000259" key="4">
    <source>
        <dbReference type="PROSITE" id="PS51720"/>
    </source>
</evidence>
<dbReference type="PROSITE" id="PS51720">
    <property type="entry name" value="G_AIG1"/>
    <property type="match status" value="1"/>
</dbReference>
<dbReference type="PANTHER" id="PTHR10903">
    <property type="entry name" value="GTPASE, IMAP FAMILY MEMBER-RELATED"/>
    <property type="match status" value="1"/>
</dbReference>
<dbReference type="FunFam" id="3.40.50.300:FF:000366">
    <property type="entry name" value="GTPase, IMAP family member 2"/>
    <property type="match status" value="1"/>
</dbReference>
<keyword evidence="6" id="KW-1185">Reference proteome</keyword>
<name>A0AAN9B6M6_9CAEN</name>
<comment type="similarity">
    <text evidence="1">Belongs to the TRAFAC class TrmE-Era-EngA-EngB-Septin-like GTPase superfamily. AIG1/Toc34/Toc159-like paraseptin GTPase family. IAN subfamily.</text>
</comment>
<gene>
    <name evidence="5" type="ORF">V1264_023252</name>
</gene>